<comment type="caution">
    <text evidence="12">The sequence shown here is derived from an EMBL/GenBank/DDBJ whole genome shotgun (WGS) entry which is preliminary data.</text>
</comment>
<protein>
    <submittedName>
        <fullName evidence="12">TGS domain-containing protein</fullName>
    </submittedName>
</protein>
<dbReference type="GO" id="GO:0006435">
    <property type="term" value="P:threonyl-tRNA aminoacylation"/>
    <property type="evidence" value="ECO:0007669"/>
    <property type="project" value="TreeGrafter"/>
</dbReference>
<feature type="domain" description="TGS" evidence="11">
    <location>
        <begin position="1"/>
        <end position="62"/>
    </location>
</feature>
<evidence type="ECO:0000256" key="5">
    <source>
        <dbReference type="ARBA" id="ARBA00022741"/>
    </source>
</evidence>
<keyword evidence="3" id="KW-0436">Ligase</keyword>
<evidence type="ECO:0000313" key="12">
    <source>
        <dbReference type="EMBL" id="MBD2865768.1"/>
    </source>
</evidence>
<keyword evidence="10" id="KW-0030">Aminoacyl-tRNA synthetase</keyword>
<dbReference type="SUPFAM" id="SSF81271">
    <property type="entry name" value="TGS-like"/>
    <property type="match status" value="1"/>
</dbReference>
<evidence type="ECO:0000256" key="4">
    <source>
        <dbReference type="ARBA" id="ARBA00022723"/>
    </source>
</evidence>
<dbReference type="SUPFAM" id="SSF55186">
    <property type="entry name" value="ThrRS/AlaRS common domain"/>
    <property type="match status" value="1"/>
</dbReference>
<dbReference type="GO" id="GO:0046872">
    <property type="term" value="F:metal ion binding"/>
    <property type="evidence" value="ECO:0007669"/>
    <property type="project" value="UniProtKB-KW"/>
</dbReference>
<dbReference type="GO" id="GO:0004829">
    <property type="term" value="F:threonine-tRNA ligase activity"/>
    <property type="evidence" value="ECO:0007669"/>
    <property type="project" value="TreeGrafter"/>
</dbReference>
<dbReference type="PANTHER" id="PTHR11451:SF44">
    <property type="entry name" value="THREONINE--TRNA LIGASE, CHLOROPLASTIC_MITOCHONDRIAL 2"/>
    <property type="match status" value="1"/>
</dbReference>
<keyword evidence="9" id="KW-0648">Protein biosynthesis</keyword>
<evidence type="ECO:0000256" key="7">
    <source>
        <dbReference type="ARBA" id="ARBA00022840"/>
    </source>
</evidence>
<dbReference type="Gene3D" id="3.30.980.10">
    <property type="entry name" value="Threonyl-trna Synthetase, Chain A, domain 2"/>
    <property type="match status" value="1"/>
</dbReference>
<dbReference type="CDD" id="cd01667">
    <property type="entry name" value="TGS_ThrRS"/>
    <property type="match status" value="1"/>
</dbReference>
<keyword evidence="13" id="KW-1185">Reference proteome</keyword>
<dbReference type="EMBL" id="JACXJA010000047">
    <property type="protein sequence ID" value="MBD2865768.1"/>
    <property type="molecule type" value="Genomic_DNA"/>
</dbReference>
<keyword evidence="6" id="KW-0862">Zinc</keyword>
<keyword evidence="7" id="KW-0067">ATP-binding</keyword>
<evidence type="ECO:0000256" key="3">
    <source>
        <dbReference type="ARBA" id="ARBA00022598"/>
    </source>
</evidence>
<evidence type="ECO:0000256" key="8">
    <source>
        <dbReference type="ARBA" id="ARBA00022884"/>
    </source>
</evidence>
<keyword evidence="1" id="KW-0963">Cytoplasm</keyword>
<evidence type="ECO:0000256" key="2">
    <source>
        <dbReference type="ARBA" id="ARBA00022555"/>
    </source>
</evidence>
<evidence type="ECO:0000256" key="9">
    <source>
        <dbReference type="ARBA" id="ARBA00022917"/>
    </source>
</evidence>
<gene>
    <name evidence="12" type="ORF">IDH45_27685</name>
</gene>
<dbReference type="InterPro" id="IPR018163">
    <property type="entry name" value="Thr/Ala-tRNA-synth_IIc_edit"/>
</dbReference>
<dbReference type="Proteomes" id="UP000639396">
    <property type="component" value="Unassembled WGS sequence"/>
</dbReference>
<dbReference type="PANTHER" id="PTHR11451">
    <property type="entry name" value="THREONINE-TRNA LIGASE"/>
    <property type="match status" value="1"/>
</dbReference>
<dbReference type="Pfam" id="PF02824">
    <property type="entry name" value="TGS"/>
    <property type="match status" value="1"/>
</dbReference>
<evidence type="ECO:0000256" key="1">
    <source>
        <dbReference type="ARBA" id="ARBA00022490"/>
    </source>
</evidence>
<dbReference type="InterPro" id="IPR012676">
    <property type="entry name" value="TGS-like"/>
</dbReference>
<accession>A0A927CCY3</accession>
<dbReference type="GO" id="GO:0000049">
    <property type="term" value="F:tRNA binding"/>
    <property type="evidence" value="ECO:0007669"/>
    <property type="project" value="UniProtKB-KW"/>
</dbReference>
<reference evidence="12" key="1">
    <citation type="submission" date="2020-09" db="EMBL/GenBank/DDBJ databases">
        <title>A novel bacterium of genus Paenibacillus, isolated from South China Sea.</title>
        <authorList>
            <person name="Huang H."/>
            <person name="Mo K."/>
            <person name="Hu Y."/>
        </authorList>
    </citation>
    <scope>NUCLEOTIDE SEQUENCE</scope>
    <source>
        <strain evidence="12">IB182363</strain>
    </source>
</reference>
<dbReference type="PROSITE" id="PS51880">
    <property type="entry name" value="TGS"/>
    <property type="match status" value="1"/>
</dbReference>
<dbReference type="FunFam" id="3.10.20.30:FF:000005">
    <property type="entry name" value="Threonine--tRNA ligase"/>
    <property type="match status" value="1"/>
</dbReference>
<dbReference type="AlphaFoldDB" id="A0A927CCY3"/>
<keyword evidence="4" id="KW-0479">Metal-binding</keyword>
<keyword evidence="5" id="KW-0547">Nucleotide-binding</keyword>
<dbReference type="InterPro" id="IPR004095">
    <property type="entry name" value="TGS"/>
</dbReference>
<evidence type="ECO:0000256" key="6">
    <source>
        <dbReference type="ARBA" id="ARBA00022833"/>
    </source>
</evidence>
<evidence type="ECO:0000313" key="13">
    <source>
        <dbReference type="Proteomes" id="UP000639396"/>
    </source>
</evidence>
<keyword evidence="8" id="KW-0694">RNA-binding</keyword>
<evidence type="ECO:0000259" key="11">
    <source>
        <dbReference type="PROSITE" id="PS51880"/>
    </source>
</evidence>
<keyword evidence="2" id="KW-0820">tRNA-binding</keyword>
<evidence type="ECO:0000256" key="10">
    <source>
        <dbReference type="ARBA" id="ARBA00023146"/>
    </source>
</evidence>
<dbReference type="GO" id="GO:0005524">
    <property type="term" value="F:ATP binding"/>
    <property type="evidence" value="ECO:0007669"/>
    <property type="project" value="UniProtKB-KW"/>
</dbReference>
<dbReference type="Gene3D" id="3.10.20.30">
    <property type="match status" value="1"/>
</dbReference>
<sequence>MSIQVELPDGSVREYVPGTTVAEVAGSISSSLKKLAAAAKVNGKLVDLSCRLENSAKVEIITLDGAEGLEVYRHSTAHLMAQALKQIYGNKEVKLGIGPVIQDGFYYRRRERGTRRHSLGPQAGRERPRLLPGRRCKRHDRGRCEGQKITERICCIA</sequence>
<organism evidence="12 13">
    <name type="scientific">Paenibacillus oceani</name>
    <dbReference type="NCBI Taxonomy" id="2772510"/>
    <lineage>
        <taxon>Bacteria</taxon>
        <taxon>Bacillati</taxon>
        <taxon>Bacillota</taxon>
        <taxon>Bacilli</taxon>
        <taxon>Bacillales</taxon>
        <taxon>Paenibacillaceae</taxon>
        <taxon>Paenibacillus</taxon>
    </lineage>
</organism>
<proteinExistence type="predicted"/>
<name>A0A927CCY3_9BACL</name>
<dbReference type="InterPro" id="IPR012675">
    <property type="entry name" value="Beta-grasp_dom_sf"/>
</dbReference>